<organism evidence="2 3">
    <name type="scientific">Araneus ventricosus</name>
    <name type="common">Orbweaver spider</name>
    <name type="synonym">Epeira ventricosa</name>
    <dbReference type="NCBI Taxonomy" id="182803"/>
    <lineage>
        <taxon>Eukaryota</taxon>
        <taxon>Metazoa</taxon>
        <taxon>Ecdysozoa</taxon>
        <taxon>Arthropoda</taxon>
        <taxon>Chelicerata</taxon>
        <taxon>Arachnida</taxon>
        <taxon>Araneae</taxon>
        <taxon>Araneomorphae</taxon>
        <taxon>Entelegynae</taxon>
        <taxon>Araneoidea</taxon>
        <taxon>Araneidae</taxon>
        <taxon>Araneus</taxon>
    </lineage>
</organism>
<dbReference type="Proteomes" id="UP000499080">
    <property type="component" value="Unassembled WGS sequence"/>
</dbReference>
<evidence type="ECO:0000313" key="3">
    <source>
        <dbReference type="Proteomes" id="UP000499080"/>
    </source>
</evidence>
<comment type="caution">
    <text evidence="2">The sequence shown here is derived from an EMBL/GenBank/DDBJ whole genome shotgun (WGS) entry which is preliminary data.</text>
</comment>
<proteinExistence type="predicted"/>
<dbReference type="AlphaFoldDB" id="A0A4Y2BJA6"/>
<feature type="region of interest" description="Disordered" evidence="1">
    <location>
        <begin position="40"/>
        <end position="59"/>
    </location>
</feature>
<feature type="compositionally biased region" description="Basic and acidic residues" evidence="1">
    <location>
        <begin position="49"/>
        <end position="59"/>
    </location>
</feature>
<sequence>MEKKKPKSRSLKRKEREEAERKKSAKCCKSITSFIISQSPSTSMSSCETNHHEEKISSHRDDTVMCELEEQRSITLDTKTSSCFADQSRPSTSPFIVPISVEIVLLTSEVITSTSDRKSDAPSTTNSLVSEADDANETTQELERSAPGIFHYPPRANLKQFFAEHPFQLLDDLPFDARLYERKTMNDTVKRKWLTYNKKINAYIAHTA</sequence>
<dbReference type="EMBL" id="BGPR01000083">
    <property type="protein sequence ID" value="GBL92033.1"/>
    <property type="molecule type" value="Genomic_DNA"/>
</dbReference>
<reference evidence="2 3" key="1">
    <citation type="journal article" date="2019" name="Sci. Rep.">
        <title>Orb-weaving spider Araneus ventricosus genome elucidates the spidroin gene catalogue.</title>
        <authorList>
            <person name="Kono N."/>
            <person name="Nakamura H."/>
            <person name="Ohtoshi R."/>
            <person name="Moran D.A.P."/>
            <person name="Shinohara A."/>
            <person name="Yoshida Y."/>
            <person name="Fujiwara M."/>
            <person name="Mori M."/>
            <person name="Tomita M."/>
            <person name="Arakawa K."/>
        </authorList>
    </citation>
    <scope>NUCLEOTIDE SEQUENCE [LARGE SCALE GENOMIC DNA]</scope>
</reference>
<keyword evidence="3" id="KW-1185">Reference proteome</keyword>
<name>A0A4Y2BJA6_ARAVE</name>
<evidence type="ECO:0000256" key="1">
    <source>
        <dbReference type="SAM" id="MobiDB-lite"/>
    </source>
</evidence>
<feature type="region of interest" description="Disordered" evidence="1">
    <location>
        <begin position="1"/>
        <end position="25"/>
    </location>
</feature>
<protein>
    <submittedName>
        <fullName evidence="2">Uncharacterized protein</fullName>
    </submittedName>
</protein>
<feature type="region of interest" description="Disordered" evidence="1">
    <location>
        <begin position="114"/>
        <end position="139"/>
    </location>
</feature>
<accession>A0A4Y2BJA6</accession>
<gene>
    <name evidence="2" type="ORF">AVEN_102587_1</name>
</gene>
<evidence type="ECO:0000313" key="2">
    <source>
        <dbReference type="EMBL" id="GBL92033.1"/>
    </source>
</evidence>
<feature type="compositionally biased region" description="Basic residues" evidence="1">
    <location>
        <begin position="1"/>
        <end position="13"/>
    </location>
</feature>